<reference evidence="1 2" key="1">
    <citation type="submission" date="2024-04" db="EMBL/GenBank/DDBJ databases">
        <authorList>
            <consortium name="Genoscope - CEA"/>
            <person name="William W."/>
        </authorList>
    </citation>
    <scope>NUCLEOTIDE SEQUENCE [LARGE SCALE GENOMIC DNA]</scope>
</reference>
<evidence type="ECO:0000313" key="1">
    <source>
        <dbReference type="EMBL" id="CAL1527354.1"/>
    </source>
</evidence>
<proteinExistence type="predicted"/>
<keyword evidence="2" id="KW-1185">Reference proteome</keyword>
<dbReference type="Proteomes" id="UP001497497">
    <property type="component" value="Unassembled WGS sequence"/>
</dbReference>
<accession>A0AAV2H567</accession>
<organism evidence="1 2">
    <name type="scientific">Lymnaea stagnalis</name>
    <name type="common">Great pond snail</name>
    <name type="synonym">Helix stagnalis</name>
    <dbReference type="NCBI Taxonomy" id="6523"/>
    <lineage>
        <taxon>Eukaryota</taxon>
        <taxon>Metazoa</taxon>
        <taxon>Spiralia</taxon>
        <taxon>Lophotrochozoa</taxon>
        <taxon>Mollusca</taxon>
        <taxon>Gastropoda</taxon>
        <taxon>Heterobranchia</taxon>
        <taxon>Euthyneura</taxon>
        <taxon>Panpulmonata</taxon>
        <taxon>Hygrophila</taxon>
        <taxon>Lymnaeoidea</taxon>
        <taxon>Lymnaeidae</taxon>
        <taxon>Lymnaea</taxon>
    </lineage>
</organism>
<sequence length="185" mass="20954">MARHARHYGDSQNPNAVFDRLYSVLLLNTDDLERERNVDDLTTHLFTSTQVTVQVNWPPITVHPTFINSEVLWRWAATKWFWGEHACSRRWHTCLYADGAIMSLVKDTERQSCLAASPSPSRTRALADIGAICERDPAESVSSAIDARDLLQVENGKIPSIISFDHPQCIDSTVLAISWTLCHHR</sequence>
<dbReference type="EMBL" id="CAXITT010000016">
    <property type="protein sequence ID" value="CAL1527354.1"/>
    <property type="molecule type" value="Genomic_DNA"/>
</dbReference>
<name>A0AAV2H567_LYMST</name>
<dbReference type="AlphaFoldDB" id="A0AAV2H567"/>
<protein>
    <submittedName>
        <fullName evidence="1">Uncharacterized protein</fullName>
    </submittedName>
</protein>
<evidence type="ECO:0000313" key="2">
    <source>
        <dbReference type="Proteomes" id="UP001497497"/>
    </source>
</evidence>
<comment type="caution">
    <text evidence="1">The sequence shown here is derived from an EMBL/GenBank/DDBJ whole genome shotgun (WGS) entry which is preliminary data.</text>
</comment>
<gene>
    <name evidence="1" type="ORF">GSLYS_00001531001</name>
</gene>